<proteinExistence type="inferred from homology"/>
<evidence type="ECO:0000256" key="1">
    <source>
        <dbReference type="ARBA" id="ARBA00004651"/>
    </source>
</evidence>
<dbReference type="GO" id="GO:0005886">
    <property type="term" value="C:plasma membrane"/>
    <property type="evidence" value="ECO:0007669"/>
    <property type="project" value="UniProtKB-SubCell"/>
</dbReference>
<organism evidence="9 10">
    <name type="scientific">Solirubrum puertoriconensis</name>
    <dbReference type="NCBI Taxonomy" id="1751427"/>
    <lineage>
        <taxon>Bacteria</taxon>
        <taxon>Pseudomonadati</taxon>
        <taxon>Bacteroidota</taxon>
        <taxon>Cytophagia</taxon>
        <taxon>Cytophagales</taxon>
    </lineage>
</organism>
<comment type="subcellular location">
    <subcellularLocation>
        <location evidence="1">Cell membrane</location>
        <topology evidence="1">Multi-pass membrane protein</topology>
    </subcellularLocation>
</comment>
<evidence type="ECO:0000256" key="5">
    <source>
        <dbReference type="ARBA" id="ARBA00022989"/>
    </source>
</evidence>
<dbReference type="PANTHER" id="PTHR34582">
    <property type="entry name" value="UPF0702 TRANSMEMBRANE PROTEIN YCAP"/>
    <property type="match status" value="1"/>
</dbReference>
<feature type="transmembrane region" description="Helical" evidence="7">
    <location>
        <begin position="12"/>
        <end position="32"/>
    </location>
</feature>
<dbReference type="Pfam" id="PF04239">
    <property type="entry name" value="DUF421"/>
    <property type="match status" value="1"/>
</dbReference>
<dbReference type="EMBL" id="LNAL01000008">
    <property type="protein sequence ID" value="KUG06950.1"/>
    <property type="molecule type" value="Genomic_DNA"/>
</dbReference>
<gene>
    <name evidence="9" type="ORF">ASU33_06395</name>
</gene>
<evidence type="ECO:0000256" key="7">
    <source>
        <dbReference type="SAM" id="Phobius"/>
    </source>
</evidence>
<name>A0A9X0L3X0_SOLP1</name>
<evidence type="ECO:0000256" key="3">
    <source>
        <dbReference type="ARBA" id="ARBA00022475"/>
    </source>
</evidence>
<feature type="transmembrane region" description="Helical" evidence="7">
    <location>
        <begin position="52"/>
        <end position="72"/>
    </location>
</feature>
<evidence type="ECO:0000256" key="2">
    <source>
        <dbReference type="ARBA" id="ARBA00006448"/>
    </source>
</evidence>
<sequence length="269" mass="30422">MRRKAQHRHTGAALFCYYLSHPGYLVAAMLLLSSIEPFDWQRVLLSDEAPPAYLLEVAFRCLVTYLLTLGLLRITGRRGVRQLSIFELSIILALGSAAGDAMFYDDVPLLHVAVVFTMVAGMYLLFNRLTEKLPRFSNWLEGAPVLLIEEGRVQLENFKRQNLTQKELFGELRQLQVEHLGQVRRAYIEATGNVSAYFYTPEDVQPGLPIWPERLGQERKRVEKAGLHACCQCGYVQHLERGAVATCPECQTDAWIPACTAQRQSEPAL</sequence>
<keyword evidence="3" id="KW-1003">Cell membrane</keyword>
<keyword evidence="10" id="KW-1185">Reference proteome</keyword>
<dbReference type="AlphaFoldDB" id="A0A9X0L3X0"/>
<evidence type="ECO:0000259" key="8">
    <source>
        <dbReference type="Pfam" id="PF04239"/>
    </source>
</evidence>
<protein>
    <recommendedName>
        <fullName evidence="8">YetF C-terminal domain-containing protein</fullName>
    </recommendedName>
</protein>
<keyword evidence="5 7" id="KW-1133">Transmembrane helix</keyword>
<comment type="similarity">
    <text evidence="2">Belongs to the UPF0702 family.</text>
</comment>
<feature type="transmembrane region" description="Helical" evidence="7">
    <location>
        <begin position="109"/>
        <end position="126"/>
    </location>
</feature>
<dbReference type="InterPro" id="IPR023090">
    <property type="entry name" value="UPF0702_alpha/beta_dom_sf"/>
</dbReference>
<keyword evidence="4 7" id="KW-0812">Transmembrane</keyword>
<evidence type="ECO:0000256" key="6">
    <source>
        <dbReference type="ARBA" id="ARBA00023136"/>
    </source>
</evidence>
<comment type="caution">
    <text evidence="9">The sequence shown here is derived from an EMBL/GenBank/DDBJ whole genome shotgun (WGS) entry which is preliminary data.</text>
</comment>
<dbReference type="Proteomes" id="UP000054223">
    <property type="component" value="Unassembled WGS sequence"/>
</dbReference>
<dbReference type="InterPro" id="IPR007353">
    <property type="entry name" value="DUF421"/>
</dbReference>
<keyword evidence="6 7" id="KW-0472">Membrane</keyword>
<evidence type="ECO:0000313" key="10">
    <source>
        <dbReference type="Proteomes" id="UP000054223"/>
    </source>
</evidence>
<reference evidence="9 10" key="1">
    <citation type="submission" date="2015-11" db="EMBL/GenBank/DDBJ databases">
        <title>Solirubrum puertoriconensis gen. nov. an environmental bacteria isolated in Puerto Rico.</title>
        <authorList>
            <person name="Cuebas-Irizarry M.F."/>
            <person name="Montalvo-Rodriguez R."/>
        </authorList>
    </citation>
    <scope>NUCLEOTIDE SEQUENCE [LARGE SCALE GENOMIC DNA]</scope>
    <source>
        <strain evidence="9 10">MC1A</strain>
    </source>
</reference>
<accession>A0A9X0L3X0</accession>
<evidence type="ECO:0000313" key="9">
    <source>
        <dbReference type="EMBL" id="KUG06950.1"/>
    </source>
</evidence>
<dbReference type="Gene3D" id="3.30.240.20">
    <property type="entry name" value="bsu07140 like domains"/>
    <property type="match status" value="1"/>
</dbReference>
<dbReference type="PANTHER" id="PTHR34582:SF6">
    <property type="entry name" value="UPF0702 TRANSMEMBRANE PROTEIN YCAP"/>
    <property type="match status" value="1"/>
</dbReference>
<feature type="transmembrane region" description="Helical" evidence="7">
    <location>
        <begin position="84"/>
        <end position="103"/>
    </location>
</feature>
<evidence type="ECO:0000256" key="4">
    <source>
        <dbReference type="ARBA" id="ARBA00022692"/>
    </source>
</evidence>
<feature type="domain" description="YetF C-terminal" evidence="8">
    <location>
        <begin position="132"/>
        <end position="196"/>
    </location>
</feature>